<comment type="caution">
    <text evidence="4">The sequence shown here is derived from an EMBL/GenBank/DDBJ whole genome shotgun (WGS) entry which is preliminary data.</text>
</comment>
<dbReference type="OrthoDB" id="9798208at2"/>
<feature type="domain" description="Thioesterase" evidence="3">
    <location>
        <begin position="68"/>
        <end position="139"/>
    </location>
</feature>
<comment type="similarity">
    <text evidence="1">Belongs to the thioesterase PaaI family.</text>
</comment>
<protein>
    <submittedName>
        <fullName evidence="4">PaaI family thioesterase</fullName>
    </submittedName>
</protein>
<evidence type="ECO:0000313" key="5">
    <source>
        <dbReference type="Proteomes" id="UP000568696"/>
    </source>
</evidence>
<dbReference type="AlphaFoldDB" id="A0A7X8MU87"/>
<sequence length="152" mass="15988">MAAMSDLKYTDLYQLAGTGKALDAATLEQVNNRDVGLSAHLGVHYTEIADGRVRAELPVGPHLLQPVGLVNGGVFCALAESVGSLAGVATAGAPVVGVNNDTDFIASVREGVIEAEATPIQAGGRTQLWEILMHNEGRLVARTTLRTMVIRR</sequence>
<dbReference type="GO" id="GO:0061522">
    <property type="term" value="F:1,4-dihydroxy-2-naphthoyl-CoA thioesterase activity"/>
    <property type="evidence" value="ECO:0007669"/>
    <property type="project" value="TreeGrafter"/>
</dbReference>
<evidence type="ECO:0000313" key="4">
    <source>
        <dbReference type="EMBL" id="NLP38592.1"/>
    </source>
</evidence>
<dbReference type="PANTHER" id="PTHR43240">
    <property type="entry name" value="1,4-DIHYDROXY-2-NAPHTHOYL-COA THIOESTERASE 1"/>
    <property type="match status" value="1"/>
</dbReference>
<dbReference type="NCBIfam" id="TIGR00369">
    <property type="entry name" value="unchar_dom_1"/>
    <property type="match status" value="1"/>
</dbReference>
<dbReference type="InterPro" id="IPR029069">
    <property type="entry name" value="HotDog_dom_sf"/>
</dbReference>
<evidence type="ECO:0000259" key="3">
    <source>
        <dbReference type="Pfam" id="PF03061"/>
    </source>
</evidence>
<dbReference type="InterPro" id="IPR003736">
    <property type="entry name" value="PAAI_dom"/>
</dbReference>
<evidence type="ECO:0000256" key="1">
    <source>
        <dbReference type="ARBA" id="ARBA00008324"/>
    </source>
</evidence>
<evidence type="ECO:0000256" key="2">
    <source>
        <dbReference type="ARBA" id="ARBA00022801"/>
    </source>
</evidence>
<accession>A0A7X8MU87</accession>
<dbReference type="Pfam" id="PF03061">
    <property type="entry name" value="4HBT"/>
    <property type="match status" value="1"/>
</dbReference>
<organism evidence="4 5">
    <name type="scientific">Corynebacterium pollutisoli</name>
    <dbReference type="NCBI Taxonomy" id="1610489"/>
    <lineage>
        <taxon>Bacteria</taxon>
        <taxon>Bacillati</taxon>
        <taxon>Actinomycetota</taxon>
        <taxon>Actinomycetes</taxon>
        <taxon>Mycobacteriales</taxon>
        <taxon>Corynebacteriaceae</taxon>
        <taxon>Corynebacterium</taxon>
    </lineage>
</organism>
<dbReference type="CDD" id="cd03443">
    <property type="entry name" value="PaaI_thioesterase"/>
    <property type="match status" value="1"/>
</dbReference>
<dbReference type="Gene3D" id="3.10.129.10">
    <property type="entry name" value="Hotdog Thioesterase"/>
    <property type="match status" value="1"/>
</dbReference>
<dbReference type="PANTHER" id="PTHR43240:SF5">
    <property type="entry name" value="1,4-DIHYDROXY-2-NAPHTHOYL-COA THIOESTERASE 1"/>
    <property type="match status" value="1"/>
</dbReference>
<keyword evidence="2" id="KW-0378">Hydrolase</keyword>
<dbReference type="SUPFAM" id="SSF54637">
    <property type="entry name" value="Thioesterase/thiol ester dehydrase-isomerase"/>
    <property type="match status" value="1"/>
</dbReference>
<gene>
    <name evidence="4" type="ORF">GX356_02555</name>
</gene>
<dbReference type="Proteomes" id="UP000568696">
    <property type="component" value="Unassembled WGS sequence"/>
</dbReference>
<dbReference type="GO" id="GO:0005829">
    <property type="term" value="C:cytosol"/>
    <property type="evidence" value="ECO:0007669"/>
    <property type="project" value="TreeGrafter"/>
</dbReference>
<dbReference type="EMBL" id="JAAYSN010000058">
    <property type="protein sequence ID" value="NLP38592.1"/>
    <property type="molecule type" value="Genomic_DNA"/>
</dbReference>
<name>A0A7X8MU87_9CORY</name>
<dbReference type="InterPro" id="IPR006683">
    <property type="entry name" value="Thioestr_dom"/>
</dbReference>
<reference evidence="4 5" key="1">
    <citation type="journal article" date="2020" name="Biotechnol. Biofuels">
        <title>New insights from the biogas microbiome by comprehensive genome-resolved metagenomics of nearly 1600 species originating from multiple anaerobic digesters.</title>
        <authorList>
            <person name="Campanaro S."/>
            <person name="Treu L."/>
            <person name="Rodriguez-R L.M."/>
            <person name="Kovalovszki A."/>
            <person name="Ziels R.M."/>
            <person name="Maus I."/>
            <person name="Zhu X."/>
            <person name="Kougias P.G."/>
            <person name="Basile A."/>
            <person name="Luo G."/>
            <person name="Schluter A."/>
            <person name="Konstantinidis K.T."/>
            <person name="Angelidaki I."/>
        </authorList>
    </citation>
    <scope>NUCLEOTIDE SEQUENCE [LARGE SCALE GENOMIC DNA]</scope>
    <source>
        <strain evidence="4">AS23ysBPME_344</strain>
    </source>
</reference>
<proteinExistence type="inferred from homology"/>